<keyword evidence="3 6" id="KW-0436">Ligase</keyword>
<dbReference type="InterPro" id="IPR016059">
    <property type="entry name" value="DNA_ligase_ATP-dep_CS"/>
</dbReference>
<evidence type="ECO:0000313" key="7">
    <source>
        <dbReference type="Proteomes" id="UP000198949"/>
    </source>
</evidence>
<evidence type="ECO:0000256" key="2">
    <source>
        <dbReference type="ARBA" id="ARBA00012727"/>
    </source>
</evidence>
<evidence type="ECO:0000256" key="3">
    <source>
        <dbReference type="ARBA" id="ARBA00022598"/>
    </source>
</evidence>
<dbReference type="CDD" id="cd07906">
    <property type="entry name" value="Adenylation_DNA_ligase_LigD_LigC"/>
    <property type="match status" value="1"/>
</dbReference>
<dbReference type="PANTHER" id="PTHR45674">
    <property type="entry name" value="DNA LIGASE 1/3 FAMILY MEMBER"/>
    <property type="match status" value="1"/>
</dbReference>
<evidence type="ECO:0000256" key="1">
    <source>
        <dbReference type="ARBA" id="ARBA00007572"/>
    </source>
</evidence>
<keyword evidence="7" id="KW-1185">Reference proteome</keyword>
<dbReference type="Proteomes" id="UP000198949">
    <property type="component" value="Unassembled WGS sequence"/>
</dbReference>
<dbReference type="InterPro" id="IPR012340">
    <property type="entry name" value="NA-bd_OB-fold"/>
</dbReference>
<sequence length="313" mass="35601">MTGFRPLMLATLTERRFSHADWLFERKLDGMRALAVRDGNGPQLWSRNERRIDESFPELVDALGELGGPRFAADGEIVAFDGRLMSFARLQGRMHLTGADRIAATGVDVFYYLFDLLSYDGDDLTRLPLRERKRILKGAFDFHDPLRYSAHRNADGEDYYRLACERGWEGLIAKRAASRYRPGRSKDWLKFKCVRHQEFVVGGFTDPQGSRAGFGALLVGYHDGRAGLRYAGKVGTGYDERTLRALRGRMDALARDESPFADPVRERGAHWIRPELVVQVGFSEWTTDGMLRHPRYQGERADKPAADVVRETV</sequence>
<dbReference type="PROSITE" id="PS00697">
    <property type="entry name" value="DNA_LIGASE_A1"/>
    <property type="match status" value="1"/>
</dbReference>
<dbReference type="Pfam" id="PF01068">
    <property type="entry name" value="DNA_ligase_A_M"/>
    <property type="match status" value="1"/>
</dbReference>
<gene>
    <name evidence="6" type="ORF">SAMN05216270_103418</name>
</gene>
<feature type="domain" description="ATP-dependent DNA ligase family profile" evidence="5">
    <location>
        <begin position="102"/>
        <end position="239"/>
    </location>
</feature>
<protein>
    <recommendedName>
        <fullName evidence="2">DNA ligase (ATP)</fullName>
        <ecNumber evidence="2">6.5.1.1</ecNumber>
    </recommendedName>
</protein>
<dbReference type="CDD" id="cd07971">
    <property type="entry name" value="OBF_DNA_ligase_LigD"/>
    <property type="match status" value="1"/>
</dbReference>
<proteinExistence type="inferred from homology"/>
<dbReference type="GO" id="GO:0006310">
    <property type="term" value="P:DNA recombination"/>
    <property type="evidence" value="ECO:0007669"/>
    <property type="project" value="InterPro"/>
</dbReference>
<accession>A0A1G6UC45</accession>
<dbReference type="STRING" id="58114.SAMN05216270_103418"/>
<dbReference type="Gene3D" id="3.30.470.30">
    <property type="entry name" value="DNA ligase/mRNA capping enzyme"/>
    <property type="match status" value="1"/>
</dbReference>
<dbReference type="InterPro" id="IPR014146">
    <property type="entry name" value="LigD_ligase_dom"/>
</dbReference>
<dbReference type="EC" id="6.5.1.1" evidence="2"/>
<dbReference type="Gene3D" id="3.30.1490.70">
    <property type="match status" value="1"/>
</dbReference>
<comment type="similarity">
    <text evidence="1">Belongs to the ATP-dependent DNA ligase family.</text>
</comment>
<organism evidence="6 7">
    <name type="scientific">Glycomyces harbinensis</name>
    <dbReference type="NCBI Taxonomy" id="58114"/>
    <lineage>
        <taxon>Bacteria</taxon>
        <taxon>Bacillati</taxon>
        <taxon>Actinomycetota</taxon>
        <taxon>Actinomycetes</taxon>
        <taxon>Glycomycetales</taxon>
        <taxon>Glycomycetaceae</taxon>
        <taxon>Glycomyces</taxon>
    </lineage>
</organism>
<evidence type="ECO:0000313" key="6">
    <source>
        <dbReference type="EMBL" id="SDD38821.1"/>
    </source>
</evidence>
<dbReference type="EMBL" id="FNAD01000003">
    <property type="protein sequence ID" value="SDD38821.1"/>
    <property type="molecule type" value="Genomic_DNA"/>
</dbReference>
<dbReference type="PROSITE" id="PS50160">
    <property type="entry name" value="DNA_LIGASE_A3"/>
    <property type="match status" value="1"/>
</dbReference>
<dbReference type="Gene3D" id="2.40.50.140">
    <property type="entry name" value="Nucleic acid-binding proteins"/>
    <property type="match status" value="1"/>
</dbReference>
<dbReference type="GO" id="GO:0006281">
    <property type="term" value="P:DNA repair"/>
    <property type="evidence" value="ECO:0007669"/>
    <property type="project" value="InterPro"/>
</dbReference>
<dbReference type="NCBIfam" id="TIGR02779">
    <property type="entry name" value="NHEJ_ligase_lig"/>
    <property type="match status" value="1"/>
</dbReference>
<dbReference type="SUPFAM" id="SSF50249">
    <property type="entry name" value="Nucleic acid-binding proteins"/>
    <property type="match status" value="1"/>
</dbReference>
<dbReference type="GO" id="GO:0003910">
    <property type="term" value="F:DNA ligase (ATP) activity"/>
    <property type="evidence" value="ECO:0007669"/>
    <property type="project" value="UniProtKB-EC"/>
</dbReference>
<reference evidence="7" key="1">
    <citation type="submission" date="2016-10" db="EMBL/GenBank/DDBJ databases">
        <authorList>
            <person name="Varghese N."/>
            <person name="Submissions S."/>
        </authorList>
    </citation>
    <scope>NUCLEOTIDE SEQUENCE [LARGE SCALE GENOMIC DNA]</scope>
    <source>
        <strain evidence="7">CGMCC 4.3516</strain>
    </source>
</reference>
<evidence type="ECO:0000256" key="4">
    <source>
        <dbReference type="ARBA" id="ARBA00034003"/>
    </source>
</evidence>
<name>A0A1G6UC45_9ACTN</name>
<dbReference type="PANTHER" id="PTHR45674:SF4">
    <property type="entry name" value="DNA LIGASE 1"/>
    <property type="match status" value="1"/>
</dbReference>
<dbReference type="Pfam" id="PF04679">
    <property type="entry name" value="DNA_ligase_A_C"/>
    <property type="match status" value="1"/>
</dbReference>
<dbReference type="InterPro" id="IPR012309">
    <property type="entry name" value="DNA_ligase_ATP-dep_C"/>
</dbReference>
<dbReference type="GO" id="GO:0005524">
    <property type="term" value="F:ATP binding"/>
    <property type="evidence" value="ECO:0007669"/>
    <property type="project" value="InterPro"/>
</dbReference>
<dbReference type="InterPro" id="IPR012310">
    <property type="entry name" value="DNA_ligase_ATP-dep_cent"/>
</dbReference>
<dbReference type="SUPFAM" id="SSF56091">
    <property type="entry name" value="DNA ligase/mRNA capping enzyme, catalytic domain"/>
    <property type="match status" value="1"/>
</dbReference>
<comment type="catalytic activity">
    <reaction evidence="4">
        <text>ATP + (deoxyribonucleotide)n-3'-hydroxyl + 5'-phospho-(deoxyribonucleotide)m = (deoxyribonucleotide)n+m + AMP + diphosphate.</text>
        <dbReference type="EC" id="6.5.1.1"/>
    </reaction>
</comment>
<evidence type="ECO:0000259" key="5">
    <source>
        <dbReference type="PROSITE" id="PS50160"/>
    </source>
</evidence>
<dbReference type="InterPro" id="IPR050191">
    <property type="entry name" value="ATP-dep_DNA_ligase"/>
</dbReference>
<dbReference type="AlphaFoldDB" id="A0A1G6UC45"/>